<dbReference type="InterPro" id="IPR036414">
    <property type="entry name" value="YaeB_N_sf"/>
</dbReference>
<evidence type="ECO:0000256" key="2">
    <source>
        <dbReference type="ARBA" id="ARBA00033753"/>
    </source>
</evidence>
<keyword evidence="4" id="KW-0808">Transferase</keyword>
<dbReference type="GO" id="GO:0032259">
    <property type="term" value="P:methylation"/>
    <property type="evidence" value="ECO:0007669"/>
    <property type="project" value="UniProtKB-KW"/>
</dbReference>
<dbReference type="CDD" id="cd09281">
    <property type="entry name" value="UPF0066"/>
    <property type="match status" value="1"/>
</dbReference>
<dbReference type="Proteomes" id="UP000284543">
    <property type="component" value="Unassembled WGS sequence"/>
</dbReference>
<dbReference type="InterPro" id="IPR036413">
    <property type="entry name" value="YaeB-like_sf"/>
</dbReference>
<dbReference type="PROSITE" id="PS51668">
    <property type="entry name" value="TSAA_2"/>
    <property type="match status" value="1"/>
</dbReference>
<proteinExistence type="inferred from homology"/>
<dbReference type="PANTHER" id="PTHR12818:SF0">
    <property type="entry name" value="TRNA (ADENINE(37)-N6)-METHYLTRANSFERASE"/>
    <property type="match status" value="1"/>
</dbReference>
<evidence type="ECO:0000313" key="4">
    <source>
        <dbReference type="EMBL" id="RGV72457.1"/>
    </source>
</evidence>
<comment type="similarity">
    <text evidence="2">Belongs to the tRNA methyltransferase O family.</text>
</comment>
<gene>
    <name evidence="4" type="ORF">DWW02_24380</name>
</gene>
<evidence type="ECO:0000256" key="1">
    <source>
        <dbReference type="ARBA" id="ARBA00022691"/>
    </source>
</evidence>
<keyword evidence="1" id="KW-0949">S-adenosyl-L-methionine</keyword>
<protein>
    <submittedName>
        <fullName evidence="4">tRNA (N6-threonylcarbamoyladenosine(37)-N6)-methyltransferase TrmO</fullName>
    </submittedName>
</protein>
<accession>A0A412YXU3</accession>
<dbReference type="InterPro" id="IPR040372">
    <property type="entry name" value="YaeB-like"/>
</dbReference>
<comment type="caution">
    <text evidence="4">The sequence shown here is derived from an EMBL/GenBank/DDBJ whole genome shotgun (WGS) entry which is preliminary data.</text>
</comment>
<dbReference type="Pfam" id="PF01980">
    <property type="entry name" value="TrmO_N"/>
    <property type="match status" value="1"/>
</dbReference>
<dbReference type="Gene3D" id="2.40.30.70">
    <property type="entry name" value="YaeB-like"/>
    <property type="match status" value="1"/>
</dbReference>
<keyword evidence="4" id="KW-0489">Methyltransferase</keyword>
<organism evidence="4 5">
    <name type="scientific">Enterocloster bolteae</name>
    <dbReference type="NCBI Taxonomy" id="208479"/>
    <lineage>
        <taxon>Bacteria</taxon>
        <taxon>Bacillati</taxon>
        <taxon>Bacillota</taxon>
        <taxon>Clostridia</taxon>
        <taxon>Lachnospirales</taxon>
        <taxon>Lachnospiraceae</taxon>
        <taxon>Enterocloster</taxon>
    </lineage>
</organism>
<dbReference type="RefSeq" id="WP_054354688.1">
    <property type="nucleotide sequence ID" value="NZ_CAUFHZ010000014.1"/>
</dbReference>
<reference evidence="4 5" key="1">
    <citation type="submission" date="2018-08" db="EMBL/GenBank/DDBJ databases">
        <title>A genome reference for cultivated species of the human gut microbiota.</title>
        <authorList>
            <person name="Zou Y."/>
            <person name="Xue W."/>
            <person name="Luo G."/>
        </authorList>
    </citation>
    <scope>NUCLEOTIDE SEQUENCE [LARGE SCALE GENOMIC DNA]</scope>
    <source>
        <strain evidence="4 5">AF14-18</strain>
    </source>
</reference>
<feature type="domain" description="TsaA-like" evidence="3">
    <location>
        <begin position="6"/>
        <end position="130"/>
    </location>
</feature>
<evidence type="ECO:0000313" key="5">
    <source>
        <dbReference type="Proteomes" id="UP000284543"/>
    </source>
</evidence>
<dbReference type="AlphaFoldDB" id="A0A412YXU3"/>
<dbReference type="GO" id="GO:0008168">
    <property type="term" value="F:methyltransferase activity"/>
    <property type="evidence" value="ECO:0007669"/>
    <property type="project" value="UniProtKB-KW"/>
</dbReference>
<dbReference type="InterPro" id="IPR023370">
    <property type="entry name" value="TrmO-like_N"/>
</dbReference>
<dbReference type="SUPFAM" id="SSF118196">
    <property type="entry name" value="YaeB-like"/>
    <property type="match status" value="1"/>
</dbReference>
<name>A0A412YXU3_9FIRM</name>
<evidence type="ECO:0000259" key="3">
    <source>
        <dbReference type="PROSITE" id="PS51668"/>
    </source>
</evidence>
<sequence length="158" mass="18097">MKQFTVKQIGTMEMDKDGMYVKLLPEYIPALKSLEGFGHADILWWFDGCDDEENRSVLEAESPYKQGPDTMGIFATRSPQRPNPIALSVVQILYIDHEAGVIYIAYADARQGSPVLDLKPYTPSLDRVEHPQVPDWCGHWPRSLEESGDFDWENEFNF</sequence>
<dbReference type="EMBL" id="QRZM01000014">
    <property type="protein sequence ID" value="RGV72457.1"/>
    <property type="molecule type" value="Genomic_DNA"/>
</dbReference>
<dbReference type="PANTHER" id="PTHR12818">
    <property type="entry name" value="TRNA (ADENINE(37)-N6)-METHYLTRANSFERASE"/>
    <property type="match status" value="1"/>
</dbReference>